<evidence type="ECO:0000313" key="4">
    <source>
        <dbReference type="EMBL" id="NBG88949.1"/>
    </source>
</evidence>
<keyword evidence="5" id="KW-1185">Reference proteome</keyword>
<keyword evidence="3" id="KW-0131">Cell cycle</keyword>
<comment type="caution">
    <text evidence="4">The sequence shown here is derived from an EMBL/GenBank/DDBJ whole genome shotgun (WGS) entry which is preliminary data.</text>
</comment>
<gene>
    <name evidence="3 4" type="primary">minE</name>
    <name evidence="4" type="ORF">ISALK_10605</name>
</gene>
<protein>
    <recommendedName>
        <fullName evidence="3">Cell division topological specificity factor</fullName>
    </recommendedName>
</protein>
<dbReference type="NCBIfam" id="NF001422">
    <property type="entry name" value="PRK00296.1"/>
    <property type="match status" value="1"/>
</dbReference>
<comment type="similarity">
    <text evidence="1 3">Belongs to the MinE family.</text>
</comment>
<accession>A0AA44BE34</accession>
<dbReference type="HAMAP" id="MF_00262">
    <property type="entry name" value="MinE"/>
    <property type="match status" value="1"/>
</dbReference>
<dbReference type="InterPro" id="IPR036707">
    <property type="entry name" value="MinE_sf"/>
</dbReference>
<dbReference type="GO" id="GO:0032955">
    <property type="term" value="P:regulation of division septum assembly"/>
    <property type="evidence" value="ECO:0007669"/>
    <property type="project" value="InterPro"/>
</dbReference>
<comment type="function">
    <text evidence="2 3">Prevents the cell division inhibition by proteins MinC and MinD at internal division sites while permitting inhibition at polar sites. This ensures cell division at the proper site by restricting the formation of a division septum at the midpoint of the long axis of the cell.</text>
</comment>
<dbReference type="Gene3D" id="3.30.1070.10">
    <property type="entry name" value="Cell division topological specificity factor MinE"/>
    <property type="match status" value="1"/>
</dbReference>
<reference evidence="4 5" key="1">
    <citation type="submission" date="2019-04" db="EMBL/GenBank/DDBJ databases">
        <title>Isachenkonia alkalipeptolytica gen. nov. sp. nov. a new anaerobic, alkiliphilic organothrophic bacterium capable to reduce synthesized ferrihydrite isolated from a soda lake.</title>
        <authorList>
            <person name="Toshchakov S.V."/>
            <person name="Zavarzina D.G."/>
            <person name="Zhilina T.N."/>
            <person name="Kostrikina N.A."/>
            <person name="Kublanov I.V."/>
        </authorList>
    </citation>
    <scope>NUCLEOTIDE SEQUENCE [LARGE SCALE GENOMIC DNA]</scope>
    <source>
        <strain evidence="4 5">Z-1701</strain>
    </source>
</reference>
<evidence type="ECO:0000256" key="2">
    <source>
        <dbReference type="ARBA" id="ARBA00025265"/>
    </source>
</evidence>
<evidence type="ECO:0000256" key="3">
    <source>
        <dbReference type="HAMAP-Rule" id="MF_00262"/>
    </source>
</evidence>
<dbReference type="AlphaFoldDB" id="A0AA44BE34"/>
<dbReference type="Pfam" id="PF03776">
    <property type="entry name" value="MinE"/>
    <property type="match status" value="1"/>
</dbReference>
<organism evidence="4 5">
    <name type="scientific">Isachenkonia alkalipeptolytica</name>
    <dbReference type="NCBI Taxonomy" id="2565777"/>
    <lineage>
        <taxon>Bacteria</taxon>
        <taxon>Bacillati</taxon>
        <taxon>Bacillota</taxon>
        <taxon>Clostridia</taxon>
        <taxon>Eubacteriales</taxon>
        <taxon>Clostridiaceae</taxon>
        <taxon>Isachenkonia</taxon>
    </lineage>
</organism>
<dbReference type="Proteomes" id="UP000449710">
    <property type="component" value="Unassembled WGS sequence"/>
</dbReference>
<dbReference type="GO" id="GO:0051301">
    <property type="term" value="P:cell division"/>
    <property type="evidence" value="ECO:0007669"/>
    <property type="project" value="UniProtKB-KW"/>
</dbReference>
<evidence type="ECO:0000256" key="1">
    <source>
        <dbReference type="ARBA" id="ARBA00008168"/>
    </source>
</evidence>
<evidence type="ECO:0000313" key="5">
    <source>
        <dbReference type="Proteomes" id="UP000449710"/>
    </source>
</evidence>
<sequence>MNLNIFKWFNKEDKTSKNVAKERLQLVLIHDRNNSSPEFINNLKSDILEVISKYIEIDESCFDVKLVQTDDDSNSRGKPALVANIPIKKMKEHKKEE</sequence>
<keyword evidence="3 4" id="KW-0132">Cell division</keyword>
<dbReference type="NCBIfam" id="TIGR01215">
    <property type="entry name" value="minE"/>
    <property type="match status" value="1"/>
</dbReference>
<dbReference type="InterPro" id="IPR005527">
    <property type="entry name" value="MinE"/>
</dbReference>
<name>A0AA44BE34_9CLOT</name>
<dbReference type="EMBL" id="SUMG01000014">
    <property type="protein sequence ID" value="NBG88949.1"/>
    <property type="molecule type" value="Genomic_DNA"/>
</dbReference>
<dbReference type="SUPFAM" id="SSF55229">
    <property type="entry name" value="Cell division protein MinE topological specificity domain"/>
    <property type="match status" value="1"/>
</dbReference>
<proteinExistence type="inferred from homology"/>
<dbReference type="RefSeq" id="WP_160722100.1">
    <property type="nucleotide sequence ID" value="NZ_SUMG01000014.1"/>
</dbReference>